<dbReference type="PANTHER" id="PTHR31044">
    <property type="entry name" value="BETA-1,3 GLUCANASE"/>
    <property type="match status" value="1"/>
</dbReference>
<evidence type="ECO:0000256" key="4">
    <source>
        <dbReference type="ARBA" id="ARBA00023157"/>
    </source>
</evidence>
<evidence type="ECO:0000256" key="5">
    <source>
        <dbReference type="SAM" id="MobiDB-lite"/>
    </source>
</evidence>
<dbReference type="OrthoDB" id="932566at2759"/>
<evidence type="ECO:0000313" key="8">
    <source>
        <dbReference type="Proteomes" id="UP000593579"/>
    </source>
</evidence>
<dbReference type="PANTHER" id="PTHR31044:SF130">
    <property type="entry name" value="CARBOHYDRATE-BINDING X8 DOMAIN SUPERFAMILY PROTEIN"/>
    <property type="match status" value="1"/>
</dbReference>
<dbReference type="GO" id="GO:0009506">
    <property type="term" value="C:plasmodesma"/>
    <property type="evidence" value="ECO:0007669"/>
    <property type="project" value="UniProtKB-ARBA"/>
</dbReference>
<feature type="non-terminal residue" evidence="7">
    <location>
        <position position="169"/>
    </location>
</feature>
<reference evidence="7 8" key="1">
    <citation type="journal article" date="2019" name="Genome Biol. Evol.">
        <title>Insights into the evolution of the New World diploid cottons (Gossypium, subgenus Houzingenia) based on genome sequencing.</title>
        <authorList>
            <person name="Grover C.E."/>
            <person name="Arick M.A. 2nd"/>
            <person name="Thrash A."/>
            <person name="Conover J.L."/>
            <person name="Sanders W.S."/>
            <person name="Peterson D.G."/>
            <person name="Frelichowski J.E."/>
            <person name="Scheffler J.A."/>
            <person name="Scheffler B.E."/>
            <person name="Wendel J.F."/>
        </authorList>
    </citation>
    <scope>NUCLEOTIDE SEQUENCE [LARGE SCALE GENOMIC DNA]</scope>
    <source>
        <strain evidence="7">5</strain>
        <tissue evidence="7">Leaf</tissue>
    </source>
</reference>
<evidence type="ECO:0000256" key="2">
    <source>
        <dbReference type="ARBA" id="ARBA00022622"/>
    </source>
</evidence>
<keyword evidence="2" id="KW-0336">GPI-anchor</keyword>
<dbReference type="GO" id="GO:0098552">
    <property type="term" value="C:side of membrane"/>
    <property type="evidence" value="ECO:0007669"/>
    <property type="project" value="UniProtKB-KW"/>
</dbReference>
<dbReference type="Proteomes" id="UP000593579">
    <property type="component" value="Unassembled WGS sequence"/>
</dbReference>
<dbReference type="FunFam" id="1.20.58.1040:FF:000003">
    <property type="entry name" value="glucan endo-1,3-beta-glucosidase 7"/>
    <property type="match status" value="1"/>
</dbReference>
<feature type="region of interest" description="Disordered" evidence="5">
    <location>
        <begin position="1"/>
        <end position="31"/>
    </location>
</feature>
<gene>
    <name evidence="7" type="ORF">Gogos_013577</name>
</gene>
<keyword evidence="3" id="KW-0732">Signal</keyword>
<evidence type="ECO:0000256" key="3">
    <source>
        <dbReference type="ARBA" id="ARBA00022729"/>
    </source>
</evidence>
<keyword evidence="2" id="KW-0325">Glycoprotein</keyword>
<dbReference type="Pfam" id="PF07983">
    <property type="entry name" value="X8"/>
    <property type="match status" value="1"/>
</dbReference>
<sequence>ARSSIPNNPTPVPRAAPSNPTPRSSKGKQWCLPKTGADDNALQRNIDYVCGLGLDCGPIQQHGACFLPNTVRAHAAFAMNLYYQSTGNNDSDCGFDQTGAITNVDPSNLTRNHYFAILTLVAMENASTDTLCCKSNGSRHGTLNDSVFNFVSFLVSVVSDKETKTGGVV</sequence>
<dbReference type="GO" id="GO:0005886">
    <property type="term" value="C:plasma membrane"/>
    <property type="evidence" value="ECO:0007669"/>
    <property type="project" value="UniProtKB-SubCell"/>
</dbReference>
<dbReference type="InterPro" id="IPR012946">
    <property type="entry name" value="X8"/>
</dbReference>
<protein>
    <recommendedName>
        <fullName evidence="6">X8 domain-containing protein</fullName>
    </recommendedName>
</protein>
<comment type="caution">
    <text evidence="7">The sequence shown here is derived from an EMBL/GenBank/DDBJ whole genome shotgun (WGS) entry which is preliminary data.</text>
</comment>
<dbReference type="EMBL" id="JABEZY010000006">
    <property type="protein sequence ID" value="MBA0740374.1"/>
    <property type="molecule type" value="Genomic_DNA"/>
</dbReference>
<name>A0A7J9BW29_GOSGO</name>
<dbReference type="AlphaFoldDB" id="A0A7J9BW29"/>
<keyword evidence="4" id="KW-1015">Disulfide bond</keyword>
<evidence type="ECO:0000259" key="6">
    <source>
        <dbReference type="SMART" id="SM00768"/>
    </source>
</evidence>
<comment type="subcellular location">
    <subcellularLocation>
        <location evidence="1">Cell membrane</location>
        <topology evidence="1">Lipid-anchor</topology>
        <topology evidence="1">GPI-anchor</topology>
    </subcellularLocation>
</comment>
<dbReference type="Gene3D" id="1.20.58.1040">
    <property type="match status" value="1"/>
</dbReference>
<organism evidence="7 8">
    <name type="scientific">Gossypium gossypioides</name>
    <name type="common">Mexican cotton</name>
    <name type="synonym">Selera gossypioides</name>
    <dbReference type="NCBI Taxonomy" id="34282"/>
    <lineage>
        <taxon>Eukaryota</taxon>
        <taxon>Viridiplantae</taxon>
        <taxon>Streptophyta</taxon>
        <taxon>Embryophyta</taxon>
        <taxon>Tracheophyta</taxon>
        <taxon>Spermatophyta</taxon>
        <taxon>Magnoliopsida</taxon>
        <taxon>eudicotyledons</taxon>
        <taxon>Gunneridae</taxon>
        <taxon>Pentapetalae</taxon>
        <taxon>rosids</taxon>
        <taxon>malvids</taxon>
        <taxon>Malvales</taxon>
        <taxon>Malvaceae</taxon>
        <taxon>Malvoideae</taxon>
        <taxon>Gossypium</taxon>
    </lineage>
</organism>
<dbReference type="InterPro" id="IPR044788">
    <property type="entry name" value="X8_dom_prot"/>
</dbReference>
<evidence type="ECO:0000256" key="1">
    <source>
        <dbReference type="ARBA" id="ARBA00004609"/>
    </source>
</evidence>
<keyword evidence="8" id="KW-1185">Reference proteome</keyword>
<feature type="non-terminal residue" evidence="7">
    <location>
        <position position="1"/>
    </location>
</feature>
<keyword evidence="2" id="KW-0449">Lipoprotein</keyword>
<feature type="domain" description="X8" evidence="6">
    <location>
        <begin position="29"/>
        <end position="112"/>
    </location>
</feature>
<proteinExistence type="predicted"/>
<accession>A0A7J9BW29</accession>
<evidence type="ECO:0000313" key="7">
    <source>
        <dbReference type="EMBL" id="MBA0740374.1"/>
    </source>
</evidence>
<dbReference type="SMART" id="SM00768">
    <property type="entry name" value="X8"/>
    <property type="match status" value="1"/>
</dbReference>
<keyword evidence="2" id="KW-0472">Membrane</keyword>